<evidence type="ECO:0000256" key="1">
    <source>
        <dbReference type="SAM" id="SignalP"/>
    </source>
</evidence>
<gene>
    <name evidence="2" type="ORF">DFK10_03570</name>
</gene>
<sequence>MTLRSATLGLTAAIAFAMPAWADGITIEDPYARAAGATAMAGAAFMIIHNDSETDDRLIAASSDVSARVELHTHIADGDVMRMVEVEEGFAIPAGGMHSLKRGGDHVMFMGINTPFVQGESITVTLTFEQAGDITLDIPVDNERNDMMMGEGMGHGADDN</sequence>
<feature type="chain" id="PRO_5016166592" evidence="1">
    <location>
        <begin position="23"/>
        <end position="160"/>
    </location>
</feature>
<dbReference type="InterPro" id="IPR058248">
    <property type="entry name" value="Lxx211020-like"/>
</dbReference>
<dbReference type="AlphaFoldDB" id="A0A2V1P9K4"/>
<dbReference type="PANTHER" id="PTHR36302">
    <property type="entry name" value="BLR7088 PROTEIN"/>
    <property type="match status" value="1"/>
</dbReference>
<dbReference type="InterPro" id="IPR007410">
    <property type="entry name" value="LpqE-like"/>
</dbReference>
<proteinExistence type="predicted"/>
<dbReference type="PANTHER" id="PTHR36302:SF1">
    <property type="entry name" value="COPPER CHAPERONE PCU(A)C"/>
    <property type="match status" value="1"/>
</dbReference>
<dbReference type="EMBL" id="QETF01000003">
    <property type="protein sequence ID" value="PWG17812.1"/>
    <property type="molecule type" value="Genomic_DNA"/>
</dbReference>
<dbReference type="Proteomes" id="UP000245293">
    <property type="component" value="Unassembled WGS sequence"/>
</dbReference>
<keyword evidence="1" id="KW-0732">Signal</keyword>
<keyword evidence="3" id="KW-1185">Reference proteome</keyword>
<feature type="signal peptide" evidence="1">
    <location>
        <begin position="1"/>
        <end position="22"/>
    </location>
</feature>
<dbReference type="InterPro" id="IPR036182">
    <property type="entry name" value="PCuAC_sf"/>
</dbReference>
<reference evidence="3" key="1">
    <citation type="submission" date="2018-05" db="EMBL/GenBank/DDBJ databases">
        <authorList>
            <person name="Du Z."/>
            <person name="Wang X."/>
        </authorList>
    </citation>
    <scope>NUCLEOTIDE SEQUENCE [LARGE SCALE GENOMIC DNA]</scope>
    <source>
        <strain evidence="3">WDS4C29</strain>
    </source>
</reference>
<evidence type="ECO:0000313" key="3">
    <source>
        <dbReference type="Proteomes" id="UP000245293"/>
    </source>
</evidence>
<dbReference type="OrthoDB" id="9796962at2"/>
<comment type="caution">
    <text evidence="2">The sequence shown here is derived from an EMBL/GenBank/DDBJ whole genome shotgun (WGS) entry which is preliminary data.</text>
</comment>
<evidence type="ECO:0000313" key="2">
    <source>
        <dbReference type="EMBL" id="PWG17812.1"/>
    </source>
</evidence>
<protein>
    <submittedName>
        <fullName evidence="2">Copper-binding protein</fullName>
    </submittedName>
</protein>
<name>A0A2V1P9K4_9RHOB</name>
<dbReference type="Gene3D" id="2.60.40.1890">
    <property type="entry name" value="PCu(A)C copper chaperone"/>
    <property type="match status" value="1"/>
</dbReference>
<organism evidence="2 3">
    <name type="scientific">Salibaculum griseiflavum</name>
    <dbReference type="NCBI Taxonomy" id="1914409"/>
    <lineage>
        <taxon>Bacteria</taxon>
        <taxon>Pseudomonadati</taxon>
        <taxon>Pseudomonadota</taxon>
        <taxon>Alphaproteobacteria</taxon>
        <taxon>Rhodobacterales</taxon>
        <taxon>Roseobacteraceae</taxon>
        <taxon>Salibaculum</taxon>
    </lineage>
</organism>
<dbReference type="Pfam" id="PF04314">
    <property type="entry name" value="PCuAC"/>
    <property type="match status" value="1"/>
</dbReference>
<dbReference type="SUPFAM" id="SSF110087">
    <property type="entry name" value="DR1885-like metal-binding protein"/>
    <property type="match status" value="1"/>
</dbReference>
<dbReference type="RefSeq" id="WP_109386685.1">
    <property type="nucleotide sequence ID" value="NZ_QETF01000003.1"/>
</dbReference>
<accession>A0A2V1P9K4</accession>